<comment type="caution">
    <text evidence="1">The sequence shown here is derived from an EMBL/GenBank/DDBJ whole genome shotgun (WGS) entry which is preliminary data.</text>
</comment>
<reference evidence="1 2" key="1">
    <citation type="submission" date="2023-11" db="EMBL/GenBank/DDBJ databases">
        <authorList>
            <person name="Okamura Y."/>
        </authorList>
    </citation>
    <scope>NUCLEOTIDE SEQUENCE [LARGE SCALE GENOMIC DNA]</scope>
</reference>
<dbReference type="Proteomes" id="UP001497472">
    <property type="component" value="Unassembled WGS sequence"/>
</dbReference>
<dbReference type="AlphaFoldDB" id="A0AAV1J0H4"/>
<sequence length="90" mass="10612">MVCGKDICTDFYPAGRGRACWNIEYLTVDTRCSLRYSKFEFRMNLTAVRNCIRIWYIRRTTSSPHDSADPPLIMIRAAQTLFNFYLNPMF</sequence>
<proteinExistence type="predicted"/>
<gene>
    <name evidence="1" type="ORF">LNINA_LOCUS2848</name>
</gene>
<organism evidence="1 2">
    <name type="scientific">Leptosia nina</name>
    <dbReference type="NCBI Taxonomy" id="320188"/>
    <lineage>
        <taxon>Eukaryota</taxon>
        <taxon>Metazoa</taxon>
        <taxon>Ecdysozoa</taxon>
        <taxon>Arthropoda</taxon>
        <taxon>Hexapoda</taxon>
        <taxon>Insecta</taxon>
        <taxon>Pterygota</taxon>
        <taxon>Neoptera</taxon>
        <taxon>Endopterygota</taxon>
        <taxon>Lepidoptera</taxon>
        <taxon>Glossata</taxon>
        <taxon>Ditrysia</taxon>
        <taxon>Papilionoidea</taxon>
        <taxon>Pieridae</taxon>
        <taxon>Pierinae</taxon>
        <taxon>Leptosia</taxon>
    </lineage>
</organism>
<keyword evidence="2" id="KW-1185">Reference proteome</keyword>
<accession>A0AAV1J0H4</accession>
<name>A0AAV1J0H4_9NEOP</name>
<evidence type="ECO:0000313" key="1">
    <source>
        <dbReference type="EMBL" id="CAK1543007.1"/>
    </source>
</evidence>
<protein>
    <submittedName>
        <fullName evidence="1">Uncharacterized protein</fullName>
    </submittedName>
</protein>
<evidence type="ECO:0000313" key="2">
    <source>
        <dbReference type="Proteomes" id="UP001497472"/>
    </source>
</evidence>
<dbReference type="EMBL" id="CAVLEF010000004">
    <property type="protein sequence ID" value="CAK1543007.1"/>
    <property type="molecule type" value="Genomic_DNA"/>
</dbReference>